<organism evidence="5 6">
    <name type="scientific">Amycolatopsis acidicola</name>
    <dbReference type="NCBI Taxonomy" id="2596893"/>
    <lineage>
        <taxon>Bacteria</taxon>
        <taxon>Bacillati</taxon>
        <taxon>Actinomycetota</taxon>
        <taxon>Actinomycetes</taxon>
        <taxon>Pseudonocardiales</taxon>
        <taxon>Pseudonocardiaceae</taxon>
        <taxon>Amycolatopsis</taxon>
    </lineage>
</organism>
<dbReference type="AlphaFoldDB" id="A0A5N0URU8"/>
<evidence type="ECO:0000313" key="6">
    <source>
        <dbReference type="Proteomes" id="UP000319769"/>
    </source>
</evidence>
<keyword evidence="4" id="KW-0472">Membrane</keyword>
<comment type="subcellular location">
    <subcellularLocation>
        <location evidence="1">Golgi apparatus membrane</location>
        <topology evidence="1">Peripheral membrane protein</topology>
        <orientation evidence="1">Cytoplasmic side</orientation>
    </subcellularLocation>
</comment>
<accession>A0A5N0URU8</accession>
<reference evidence="5" key="1">
    <citation type="submission" date="2019-09" db="EMBL/GenBank/DDBJ databases">
        <authorList>
            <person name="Teo W.F.A."/>
            <person name="Duangmal K."/>
        </authorList>
    </citation>
    <scope>NUCLEOTIDE SEQUENCE [LARGE SCALE GENOMIC DNA]</scope>
    <source>
        <strain evidence="5">K81G1</strain>
    </source>
</reference>
<protein>
    <submittedName>
        <fullName evidence="5">GPP34 family phosphoprotein</fullName>
    </submittedName>
</protein>
<dbReference type="EMBL" id="VMNW02000091">
    <property type="protein sequence ID" value="KAA9152173.1"/>
    <property type="molecule type" value="Genomic_DNA"/>
</dbReference>
<sequence length="235" mass="24814">MPGGCRGESAGCGHRAAPASLEKKMTPPETLPAQLFLLAFDLRRGKLTGRGELGLMLRAAALADLVLSGHLTDEAGNAVASGRPPEDLVLRAVFEEVSQVPGRSWRRWVGRGKRAMVGAVRDQLAGARVVGAEQTRVLGLFPYTRVTVKDTRAARRVADQVGRAIRGGQPVNRVDAPVAALAALAAAGELRVVAGGGERRQYRDRLRELGSRIDPIPAALRRAVKAQHAAAASSG</sequence>
<name>A0A5N0URU8_9PSEU</name>
<keyword evidence="6" id="KW-1185">Reference proteome</keyword>
<evidence type="ECO:0000313" key="5">
    <source>
        <dbReference type="EMBL" id="KAA9152173.1"/>
    </source>
</evidence>
<dbReference type="OrthoDB" id="4717569at2"/>
<evidence type="ECO:0000256" key="1">
    <source>
        <dbReference type="ARBA" id="ARBA00004255"/>
    </source>
</evidence>
<dbReference type="Gene3D" id="1.10.3630.10">
    <property type="entry name" value="yeast vps74-n-term truncation variant domain like"/>
    <property type="match status" value="1"/>
</dbReference>
<comment type="caution">
    <text evidence="5">The sequence shown here is derived from an EMBL/GenBank/DDBJ whole genome shotgun (WGS) entry which is preliminary data.</text>
</comment>
<dbReference type="Proteomes" id="UP000319769">
    <property type="component" value="Unassembled WGS sequence"/>
</dbReference>
<proteinExistence type="predicted"/>
<dbReference type="InterPro" id="IPR038261">
    <property type="entry name" value="GPP34-like_sf"/>
</dbReference>
<keyword evidence="2" id="KW-0333">Golgi apparatus</keyword>
<dbReference type="InterPro" id="IPR008628">
    <property type="entry name" value="GPP34-like"/>
</dbReference>
<dbReference type="GO" id="GO:0012505">
    <property type="term" value="C:endomembrane system"/>
    <property type="evidence" value="ECO:0007669"/>
    <property type="project" value="UniProtKB-ARBA"/>
</dbReference>
<evidence type="ECO:0000256" key="2">
    <source>
        <dbReference type="ARBA" id="ARBA00023034"/>
    </source>
</evidence>
<evidence type="ECO:0000256" key="3">
    <source>
        <dbReference type="ARBA" id="ARBA00023121"/>
    </source>
</evidence>
<dbReference type="GO" id="GO:0005737">
    <property type="term" value="C:cytoplasm"/>
    <property type="evidence" value="ECO:0007669"/>
    <property type="project" value="UniProtKB-ARBA"/>
</dbReference>
<dbReference type="GO" id="GO:0070273">
    <property type="term" value="F:phosphatidylinositol-4-phosphate binding"/>
    <property type="evidence" value="ECO:0007669"/>
    <property type="project" value="InterPro"/>
</dbReference>
<gene>
    <name evidence="5" type="ORF">FPZ12_037440</name>
</gene>
<dbReference type="Pfam" id="PF05719">
    <property type="entry name" value="GPP34"/>
    <property type="match status" value="1"/>
</dbReference>
<evidence type="ECO:0000256" key="4">
    <source>
        <dbReference type="ARBA" id="ARBA00023136"/>
    </source>
</evidence>
<keyword evidence="3" id="KW-0446">Lipid-binding</keyword>